<dbReference type="PANTHER" id="PTHR44757">
    <property type="entry name" value="DIGUANYLATE CYCLASE DGCP"/>
    <property type="match status" value="1"/>
</dbReference>
<feature type="domain" description="PAC" evidence="5">
    <location>
        <begin position="329"/>
        <end position="381"/>
    </location>
</feature>
<protein>
    <submittedName>
        <fullName evidence="8">EAL domain-containing protein</fullName>
    </submittedName>
</protein>
<feature type="domain" description="GGDEF" evidence="7">
    <location>
        <begin position="413"/>
        <end position="546"/>
    </location>
</feature>
<dbReference type="AlphaFoldDB" id="A0A418VQ43"/>
<dbReference type="SUPFAM" id="SSF52172">
    <property type="entry name" value="CheY-like"/>
    <property type="match status" value="1"/>
</dbReference>
<dbReference type="InterPro" id="IPR001789">
    <property type="entry name" value="Sig_transdc_resp-reg_receiver"/>
</dbReference>
<dbReference type="InterPro" id="IPR011006">
    <property type="entry name" value="CheY-like_superfamily"/>
</dbReference>
<evidence type="ECO:0000313" key="9">
    <source>
        <dbReference type="Proteomes" id="UP000283458"/>
    </source>
</evidence>
<dbReference type="SUPFAM" id="SSF55073">
    <property type="entry name" value="Nucleotide cyclase"/>
    <property type="match status" value="1"/>
</dbReference>
<dbReference type="SMART" id="SM00091">
    <property type="entry name" value="PAS"/>
    <property type="match status" value="2"/>
</dbReference>
<evidence type="ECO:0000256" key="1">
    <source>
        <dbReference type="PROSITE-ProRule" id="PRU00169"/>
    </source>
</evidence>
<evidence type="ECO:0000313" key="8">
    <source>
        <dbReference type="EMBL" id="RJF78329.1"/>
    </source>
</evidence>
<dbReference type="Gene3D" id="2.10.70.100">
    <property type="match status" value="1"/>
</dbReference>
<dbReference type="InterPro" id="IPR043128">
    <property type="entry name" value="Rev_trsase/Diguanyl_cyclase"/>
</dbReference>
<dbReference type="InterPro" id="IPR029787">
    <property type="entry name" value="Nucleotide_cyclase"/>
</dbReference>
<dbReference type="OrthoDB" id="7251575at2"/>
<feature type="domain" description="PAS" evidence="4">
    <location>
        <begin position="132"/>
        <end position="204"/>
    </location>
</feature>
<feature type="region of interest" description="Disordered" evidence="2">
    <location>
        <begin position="806"/>
        <end position="829"/>
    </location>
</feature>
<evidence type="ECO:0000259" key="4">
    <source>
        <dbReference type="PROSITE" id="PS50112"/>
    </source>
</evidence>
<feature type="domain" description="PAC" evidence="5">
    <location>
        <begin position="207"/>
        <end position="259"/>
    </location>
</feature>
<feature type="compositionally biased region" description="Basic and acidic residues" evidence="2">
    <location>
        <begin position="807"/>
        <end position="822"/>
    </location>
</feature>
<dbReference type="PROSITE" id="PS50112">
    <property type="entry name" value="PAS"/>
    <property type="match status" value="2"/>
</dbReference>
<sequence>MTQARVLVVEDERIVALHLQQRLKTLGYDLASPAASGVQALERVRNERPDIVLMDIHIEGSMDGIETASEIHKEFHTPIIYLTAYSEAATLERARGTKPYGYLVKPFSERELHATIQMALERGAADAAIRESEERLHLAMEAADMASWELDVSTRTVLHVGKAQRLFGHAHEAFSGSWDRFLEQVHAEDRDLVNRAFERTVDGQGLGVIEFRSVHPDGSVHWLKVQGRVFTTDIGKKKRLIGVIQDVTARRNTETQLRQAATVFEATQEGILILDREFATLDSNRGYCAITGYEREEVIGRAAHLLSPPNLSAADWRIAQDTLAANRQWHGEIRGHRRNGEALPMLANIAAVADRHGQVSHYVALFSDLRAIRQAQDKFQHLAHFDPLTDLPNRLLAMDRLEHAMQAADRAQGKVGLLFVDLDHFKRINDTLGHSVGDDLLRTVAKALRLAVRAEDTVARLGGDEFMVIVDRVEQPEAMAELADRVIAALSHPVTLSGMEFAISASVGISLFPEDGTTQEDLIRAADTAMYAAKDAGRSGFSFYRKEMTERAALYLERDRDLRRGFEKDELRLHYQPQVDLATGAIVGVEALIRWQHPIHGLRGADDVVPVAEKSRLIVGIGDWVLREACWQARAWRDAGLPPLRMAVNVSARQMDPDRLPGVVRQILVVTGLDPASLEIEITESTLQNDERCVATLRALKELGVSLAIDDFGTGYSCMGSLKSLPIDRIKIDRSFVQDIPHDRNDEAIAEAIIAMAHRLNLIAIAEGIETEDQKAFLRAQGCEEGQGYLYARPLTADAVAALLREQQQRGDVPRGEERGEQGADDAQG</sequence>
<dbReference type="PROSITE" id="PS50113">
    <property type="entry name" value="PAC"/>
    <property type="match status" value="2"/>
</dbReference>
<dbReference type="InterPro" id="IPR001610">
    <property type="entry name" value="PAC"/>
</dbReference>
<dbReference type="FunFam" id="3.30.70.270:FF:000001">
    <property type="entry name" value="Diguanylate cyclase domain protein"/>
    <property type="match status" value="1"/>
</dbReference>
<keyword evidence="9" id="KW-1185">Reference proteome</keyword>
<feature type="domain" description="Response regulatory" evidence="3">
    <location>
        <begin position="5"/>
        <end position="120"/>
    </location>
</feature>
<dbReference type="SMART" id="SM00086">
    <property type="entry name" value="PAC"/>
    <property type="match status" value="2"/>
</dbReference>
<dbReference type="RefSeq" id="WP_119833469.1">
    <property type="nucleotide sequence ID" value="NZ_QYUL01000004.1"/>
</dbReference>
<dbReference type="Pfam" id="PF00072">
    <property type="entry name" value="Response_reg"/>
    <property type="match status" value="1"/>
</dbReference>
<dbReference type="InterPro" id="IPR000014">
    <property type="entry name" value="PAS"/>
</dbReference>
<reference evidence="8 9" key="1">
    <citation type="submission" date="2018-09" db="EMBL/GenBank/DDBJ databases">
        <authorList>
            <person name="Zhu H."/>
        </authorList>
    </citation>
    <scope>NUCLEOTIDE SEQUENCE [LARGE SCALE GENOMIC DNA]</scope>
    <source>
        <strain evidence="8 9">K2W22B-5</strain>
    </source>
</reference>
<dbReference type="PROSITE" id="PS50887">
    <property type="entry name" value="GGDEF"/>
    <property type="match status" value="1"/>
</dbReference>
<evidence type="ECO:0000259" key="6">
    <source>
        <dbReference type="PROSITE" id="PS50883"/>
    </source>
</evidence>
<dbReference type="InterPro" id="IPR013655">
    <property type="entry name" value="PAS_fold_3"/>
</dbReference>
<dbReference type="NCBIfam" id="TIGR00254">
    <property type="entry name" value="GGDEF"/>
    <property type="match status" value="1"/>
</dbReference>
<organism evidence="8 9">
    <name type="scientific">Azospirillum cavernae</name>
    <dbReference type="NCBI Taxonomy" id="2320860"/>
    <lineage>
        <taxon>Bacteria</taxon>
        <taxon>Pseudomonadati</taxon>
        <taxon>Pseudomonadota</taxon>
        <taxon>Alphaproteobacteria</taxon>
        <taxon>Rhodospirillales</taxon>
        <taxon>Azospirillaceae</taxon>
        <taxon>Azospirillum</taxon>
    </lineage>
</organism>
<dbReference type="CDD" id="cd01949">
    <property type="entry name" value="GGDEF"/>
    <property type="match status" value="1"/>
</dbReference>
<dbReference type="PROSITE" id="PS50110">
    <property type="entry name" value="RESPONSE_REGULATORY"/>
    <property type="match status" value="1"/>
</dbReference>
<dbReference type="InterPro" id="IPR001633">
    <property type="entry name" value="EAL_dom"/>
</dbReference>
<evidence type="ECO:0000259" key="3">
    <source>
        <dbReference type="PROSITE" id="PS50110"/>
    </source>
</evidence>
<dbReference type="Proteomes" id="UP000283458">
    <property type="component" value="Unassembled WGS sequence"/>
</dbReference>
<gene>
    <name evidence="8" type="ORF">D3877_24860</name>
</gene>
<dbReference type="Gene3D" id="3.30.450.20">
    <property type="entry name" value="PAS domain"/>
    <property type="match status" value="2"/>
</dbReference>
<feature type="modified residue" description="4-aspartylphosphate" evidence="1">
    <location>
        <position position="55"/>
    </location>
</feature>
<dbReference type="InterPro" id="IPR052155">
    <property type="entry name" value="Biofilm_reg_signaling"/>
</dbReference>
<dbReference type="SUPFAM" id="SSF55785">
    <property type="entry name" value="PYP-like sensor domain (PAS domain)"/>
    <property type="match status" value="2"/>
</dbReference>
<name>A0A418VQ43_9PROT</name>
<dbReference type="InterPro" id="IPR035965">
    <property type="entry name" value="PAS-like_dom_sf"/>
</dbReference>
<dbReference type="NCBIfam" id="TIGR00229">
    <property type="entry name" value="sensory_box"/>
    <property type="match status" value="2"/>
</dbReference>
<dbReference type="GO" id="GO:0000160">
    <property type="term" value="P:phosphorelay signal transduction system"/>
    <property type="evidence" value="ECO:0007669"/>
    <property type="project" value="InterPro"/>
</dbReference>
<feature type="domain" description="PAS" evidence="4">
    <location>
        <begin position="256"/>
        <end position="308"/>
    </location>
</feature>
<dbReference type="SMART" id="SM00267">
    <property type="entry name" value="GGDEF"/>
    <property type="match status" value="1"/>
</dbReference>
<dbReference type="SMART" id="SM00448">
    <property type="entry name" value="REC"/>
    <property type="match status" value="1"/>
</dbReference>
<dbReference type="Gene3D" id="3.30.70.270">
    <property type="match status" value="1"/>
</dbReference>
<dbReference type="Pfam" id="PF00990">
    <property type="entry name" value="GGDEF"/>
    <property type="match status" value="1"/>
</dbReference>
<accession>A0A418VQ43</accession>
<dbReference type="Gene3D" id="3.20.20.450">
    <property type="entry name" value="EAL domain"/>
    <property type="match status" value="1"/>
</dbReference>
<dbReference type="GO" id="GO:0003824">
    <property type="term" value="F:catalytic activity"/>
    <property type="evidence" value="ECO:0007669"/>
    <property type="project" value="UniProtKB-ARBA"/>
</dbReference>
<evidence type="ECO:0000259" key="7">
    <source>
        <dbReference type="PROSITE" id="PS50887"/>
    </source>
</evidence>
<dbReference type="Pfam" id="PF08447">
    <property type="entry name" value="PAS_3"/>
    <property type="match status" value="1"/>
</dbReference>
<dbReference type="PROSITE" id="PS50883">
    <property type="entry name" value="EAL"/>
    <property type="match status" value="1"/>
</dbReference>
<dbReference type="CDD" id="cd00130">
    <property type="entry name" value="PAS"/>
    <property type="match status" value="2"/>
</dbReference>
<dbReference type="PANTHER" id="PTHR44757:SF2">
    <property type="entry name" value="BIOFILM ARCHITECTURE MAINTENANCE PROTEIN MBAA"/>
    <property type="match status" value="1"/>
</dbReference>
<dbReference type="InterPro" id="IPR000700">
    <property type="entry name" value="PAS-assoc_C"/>
</dbReference>
<proteinExistence type="predicted"/>
<dbReference type="InterPro" id="IPR035919">
    <property type="entry name" value="EAL_sf"/>
</dbReference>
<dbReference type="Gene3D" id="3.40.50.2300">
    <property type="match status" value="1"/>
</dbReference>
<dbReference type="Pfam" id="PF00563">
    <property type="entry name" value="EAL"/>
    <property type="match status" value="1"/>
</dbReference>
<keyword evidence="1" id="KW-0597">Phosphoprotein</keyword>
<dbReference type="CDD" id="cd01948">
    <property type="entry name" value="EAL"/>
    <property type="match status" value="1"/>
</dbReference>
<evidence type="ECO:0000256" key="2">
    <source>
        <dbReference type="SAM" id="MobiDB-lite"/>
    </source>
</evidence>
<dbReference type="Pfam" id="PF13426">
    <property type="entry name" value="PAS_9"/>
    <property type="match status" value="1"/>
</dbReference>
<dbReference type="CDD" id="cd17534">
    <property type="entry name" value="REC_DC-like"/>
    <property type="match status" value="1"/>
</dbReference>
<dbReference type="EMBL" id="QYUL01000004">
    <property type="protein sequence ID" value="RJF78329.1"/>
    <property type="molecule type" value="Genomic_DNA"/>
</dbReference>
<evidence type="ECO:0000259" key="5">
    <source>
        <dbReference type="PROSITE" id="PS50113"/>
    </source>
</evidence>
<feature type="domain" description="EAL" evidence="6">
    <location>
        <begin position="555"/>
        <end position="808"/>
    </location>
</feature>
<dbReference type="SMART" id="SM00052">
    <property type="entry name" value="EAL"/>
    <property type="match status" value="1"/>
</dbReference>
<dbReference type="SUPFAM" id="SSF141868">
    <property type="entry name" value="EAL domain-like"/>
    <property type="match status" value="1"/>
</dbReference>
<comment type="caution">
    <text evidence="8">The sequence shown here is derived from an EMBL/GenBank/DDBJ whole genome shotgun (WGS) entry which is preliminary data.</text>
</comment>
<dbReference type="InterPro" id="IPR000160">
    <property type="entry name" value="GGDEF_dom"/>
</dbReference>